<dbReference type="Pfam" id="PF00646">
    <property type="entry name" value="F-box"/>
    <property type="match status" value="1"/>
</dbReference>
<dbReference type="InterPro" id="IPR001810">
    <property type="entry name" value="F-box_dom"/>
</dbReference>
<dbReference type="InterPro" id="IPR050796">
    <property type="entry name" value="SCF_F-box_component"/>
</dbReference>
<evidence type="ECO:0000313" key="4">
    <source>
        <dbReference type="EMBL" id="OTG26519.1"/>
    </source>
</evidence>
<dbReference type="EMBL" id="CM007894">
    <property type="protein sequence ID" value="OTG26519.1"/>
    <property type="molecule type" value="Genomic_DNA"/>
</dbReference>
<dbReference type="Proteomes" id="UP000215914">
    <property type="component" value="Chromosome 5"/>
</dbReference>
<dbReference type="CDD" id="cd22157">
    <property type="entry name" value="F-box_AtFBW1-like"/>
    <property type="match status" value="1"/>
</dbReference>
<dbReference type="FunCoup" id="A0A251UTZ5">
    <property type="interactions" value="145"/>
</dbReference>
<dbReference type="Pfam" id="PF07734">
    <property type="entry name" value="FBA_1"/>
    <property type="match status" value="1"/>
</dbReference>
<dbReference type="Proteomes" id="UP000215914">
    <property type="component" value="Chromosome 8"/>
</dbReference>
<sequence length="403" mass="46644">MSNDIPIEIQEEIMKRLPVKSLVQFRSVCKAWKSLMDGSDFIKYYSGQQQHLLLGYSGYYHDRKYVSVVDNDSFPQQKVYLALPNMLKYFNMFGGSHGLFCLYGKHRDGKRSRAILWNPLVRKVVVVVVPTRMDETKIGFGVCRETMDPKILKITQIERWRDVESLHCIPWQVEVFTLSTGWRRPYSTSLPRTSIDFFSLQVAVNGHLYWLAVDKITCTDGGFRIYKLIISFNLTSEEFGEINLPATLAKQCYLNLSMSKLRESLVVLELVADEMVSVAWRMEGGASKSFTKLFIVNIPYVSVKIRGFRKNDESIIEFVDHDCSKWDDSYAPRSFALYNPYSKQSKNIGISEFARSFLVDFYMETLLLVDQPDFIVYDNGNCRFENSNGRAKKKKLLKHTNQV</sequence>
<organism evidence="4 5">
    <name type="scientific">Helianthus annuus</name>
    <name type="common">Common sunflower</name>
    <dbReference type="NCBI Taxonomy" id="4232"/>
    <lineage>
        <taxon>Eukaryota</taxon>
        <taxon>Viridiplantae</taxon>
        <taxon>Streptophyta</taxon>
        <taxon>Embryophyta</taxon>
        <taxon>Tracheophyta</taxon>
        <taxon>Spermatophyta</taxon>
        <taxon>Magnoliopsida</taxon>
        <taxon>eudicotyledons</taxon>
        <taxon>Gunneridae</taxon>
        <taxon>Pentapetalae</taxon>
        <taxon>asterids</taxon>
        <taxon>campanulids</taxon>
        <taxon>Asterales</taxon>
        <taxon>Asteraceae</taxon>
        <taxon>Asteroideae</taxon>
        <taxon>Heliantheae alliance</taxon>
        <taxon>Heliantheae</taxon>
        <taxon>Helianthus</taxon>
    </lineage>
</organism>
<dbReference type="PANTHER" id="PTHR31672">
    <property type="entry name" value="BNACNNG10540D PROTEIN"/>
    <property type="match status" value="1"/>
</dbReference>
<dbReference type="Gene3D" id="1.20.1280.50">
    <property type="match status" value="1"/>
</dbReference>
<dbReference type="PANTHER" id="PTHR31672:SF10">
    <property type="entry name" value="F-BOX DOMAIN-CONTAINING PROTEIN"/>
    <property type="match status" value="1"/>
</dbReference>
<name>A0A251UTZ5_HELAN</name>
<reference evidence="2" key="3">
    <citation type="submission" date="2020-06" db="EMBL/GenBank/DDBJ databases">
        <title>Helianthus annuus Genome sequencing and assembly Release 2.</title>
        <authorList>
            <person name="Gouzy J."/>
            <person name="Langlade N."/>
            <person name="Munos S."/>
        </authorList>
    </citation>
    <scope>NUCLEOTIDE SEQUENCE</scope>
    <source>
        <tissue evidence="2">Leaves</tissue>
    </source>
</reference>
<dbReference type="SUPFAM" id="SSF81383">
    <property type="entry name" value="F-box domain"/>
    <property type="match status" value="1"/>
</dbReference>
<evidence type="ECO:0000259" key="1">
    <source>
        <dbReference type="PROSITE" id="PS50181"/>
    </source>
</evidence>
<dbReference type="PROSITE" id="PS50181">
    <property type="entry name" value="FBOX"/>
    <property type="match status" value="1"/>
</dbReference>
<gene>
    <name evidence="4" type="ORF">HannXRQ_Chr05g0159581</name>
    <name evidence="3" type="ORF">HannXRQ_Chr08g0209471</name>
    <name evidence="2" type="ORF">HanXRQr2_Chr06g0277151</name>
</gene>
<dbReference type="EMBL" id="MNCJ02000321">
    <property type="protein sequence ID" value="KAF5803925.1"/>
    <property type="molecule type" value="Genomic_DNA"/>
</dbReference>
<dbReference type="Gramene" id="mRNA:HanXRQr2_Chr06g0277151">
    <property type="protein sequence ID" value="CDS:HanXRQr2_Chr06g0277151.1"/>
    <property type="gene ID" value="HanXRQr2_Chr06g0277151"/>
</dbReference>
<dbReference type="SMART" id="SM00256">
    <property type="entry name" value="FBOX"/>
    <property type="match status" value="1"/>
</dbReference>
<reference evidence="2 5" key="1">
    <citation type="journal article" date="2017" name="Nature">
        <title>The sunflower genome provides insights into oil metabolism, flowering and Asterid evolution.</title>
        <authorList>
            <person name="Badouin H."/>
            <person name="Gouzy J."/>
            <person name="Grassa C.J."/>
            <person name="Murat F."/>
            <person name="Staton S.E."/>
            <person name="Cottret L."/>
            <person name="Lelandais-Briere C."/>
            <person name="Owens G.L."/>
            <person name="Carrere S."/>
            <person name="Mayjonade B."/>
            <person name="Legrand L."/>
            <person name="Gill N."/>
            <person name="Kane N.C."/>
            <person name="Bowers J.E."/>
            <person name="Hubner S."/>
            <person name="Bellec A."/>
            <person name="Berard A."/>
            <person name="Berges H."/>
            <person name="Blanchet N."/>
            <person name="Boniface M.C."/>
            <person name="Brunel D."/>
            <person name="Catrice O."/>
            <person name="Chaidir N."/>
            <person name="Claudel C."/>
            <person name="Donnadieu C."/>
            <person name="Faraut T."/>
            <person name="Fievet G."/>
            <person name="Helmstetter N."/>
            <person name="King M."/>
            <person name="Knapp S.J."/>
            <person name="Lai Z."/>
            <person name="Le Paslier M.C."/>
            <person name="Lippi Y."/>
            <person name="Lorenzon L."/>
            <person name="Mandel J.R."/>
            <person name="Marage G."/>
            <person name="Marchand G."/>
            <person name="Marquand E."/>
            <person name="Bret-Mestries E."/>
            <person name="Morien E."/>
            <person name="Nambeesan S."/>
            <person name="Nguyen T."/>
            <person name="Pegot-Espagnet P."/>
            <person name="Pouilly N."/>
            <person name="Raftis F."/>
            <person name="Sallet E."/>
            <person name="Schiex T."/>
            <person name="Thomas J."/>
            <person name="Vandecasteele C."/>
            <person name="Vares D."/>
            <person name="Vear F."/>
            <person name="Vautrin S."/>
            <person name="Crespi M."/>
            <person name="Mangin B."/>
            <person name="Burke J.M."/>
            <person name="Salse J."/>
            <person name="Munos S."/>
            <person name="Vincourt P."/>
            <person name="Rieseberg L.H."/>
            <person name="Langlade N.B."/>
        </authorList>
    </citation>
    <scope>NUCLEOTIDE SEQUENCE [LARGE SCALE GENOMIC DNA]</scope>
    <source>
        <strain evidence="5">cv. SF193</strain>
        <tissue evidence="2">Leaves</tissue>
    </source>
</reference>
<dbReference type="InterPro" id="IPR017451">
    <property type="entry name" value="F-box-assoc_interact_dom"/>
</dbReference>
<dbReference type="AlphaFoldDB" id="A0A251UTZ5"/>
<dbReference type="EMBL" id="CM007897">
    <property type="protein sequence ID" value="OTG17206.1"/>
    <property type="molecule type" value="Genomic_DNA"/>
</dbReference>
<proteinExistence type="predicted"/>
<evidence type="ECO:0000313" key="2">
    <source>
        <dbReference type="EMBL" id="KAF5803925.1"/>
    </source>
</evidence>
<dbReference type="InterPro" id="IPR006527">
    <property type="entry name" value="F-box-assoc_dom_typ1"/>
</dbReference>
<evidence type="ECO:0000313" key="3">
    <source>
        <dbReference type="EMBL" id="OTG17206.1"/>
    </source>
</evidence>
<protein>
    <submittedName>
        <fullName evidence="2 4">F-box domain-containing protein</fullName>
    </submittedName>
</protein>
<keyword evidence="5" id="KW-1185">Reference proteome</keyword>
<feature type="domain" description="F-box" evidence="1">
    <location>
        <begin position="1"/>
        <end position="45"/>
    </location>
</feature>
<evidence type="ECO:0000313" key="5">
    <source>
        <dbReference type="Proteomes" id="UP000215914"/>
    </source>
</evidence>
<reference evidence="4" key="2">
    <citation type="submission" date="2017-02" db="EMBL/GenBank/DDBJ databases">
        <title>Sunflower complete genome.</title>
        <authorList>
            <person name="Langlade N."/>
            <person name="Munos S."/>
        </authorList>
    </citation>
    <scope>NUCLEOTIDE SEQUENCE [LARGE SCALE GENOMIC DNA]</scope>
    <source>
        <tissue evidence="4">Leaves</tissue>
    </source>
</reference>
<accession>A0A251UTZ5</accession>
<dbReference type="OrthoDB" id="1021741at2759"/>
<dbReference type="NCBIfam" id="TIGR01640">
    <property type="entry name" value="F_box_assoc_1"/>
    <property type="match status" value="1"/>
</dbReference>
<dbReference type="InterPro" id="IPR036047">
    <property type="entry name" value="F-box-like_dom_sf"/>
</dbReference>